<feature type="transmembrane region" description="Helical" evidence="1">
    <location>
        <begin position="38"/>
        <end position="62"/>
    </location>
</feature>
<keyword evidence="1" id="KW-0812">Transmembrane</keyword>
<keyword evidence="3" id="KW-1185">Reference proteome</keyword>
<dbReference type="PANTHER" id="PTHR31876:SF26">
    <property type="entry name" value="PROTEIN LIKE COV 2"/>
    <property type="match status" value="1"/>
</dbReference>
<reference evidence="2 3" key="1">
    <citation type="submission" date="2018-04" db="EMBL/GenBank/DDBJ databases">
        <title>Genomic Encyclopedia of Archaeal and Bacterial Type Strains, Phase II (KMG-II): from individual species to whole genera.</title>
        <authorList>
            <person name="Goeker M."/>
        </authorList>
    </citation>
    <scope>NUCLEOTIDE SEQUENCE [LARGE SCALE GENOMIC DNA]</scope>
    <source>
        <strain evidence="2 3">DSM 45169</strain>
    </source>
</reference>
<evidence type="ECO:0000313" key="2">
    <source>
        <dbReference type="EMBL" id="PTM59474.1"/>
    </source>
</evidence>
<dbReference type="EMBL" id="PZZP01000001">
    <property type="protein sequence ID" value="PTM59474.1"/>
    <property type="molecule type" value="Genomic_DNA"/>
</dbReference>
<organism evidence="2 3">
    <name type="scientific">Desmospora activa DSM 45169</name>
    <dbReference type="NCBI Taxonomy" id="1121389"/>
    <lineage>
        <taxon>Bacteria</taxon>
        <taxon>Bacillati</taxon>
        <taxon>Bacillota</taxon>
        <taxon>Bacilli</taxon>
        <taxon>Bacillales</taxon>
        <taxon>Thermoactinomycetaceae</taxon>
        <taxon>Desmospora</taxon>
    </lineage>
</organism>
<dbReference type="OrthoDB" id="9780267at2"/>
<evidence type="ECO:0000256" key="1">
    <source>
        <dbReference type="SAM" id="Phobius"/>
    </source>
</evidence>
<feature type="transmembrane region" description="Helical" evidence="1">
    <location>
        <begin position="6"/>
        <end position="26"/>
    </location>
</feature>
<accession>A0A2T4ZC58</accession>
<dbReference type="PANTHER" id="PTHR31876">
    <property type="entry name" value="COV-LIKE PROTEIN 1"/>
    <property type="match status" value="1"/>
</dbReference>
<keyword evidence="1" id="KW-0472">Membrane</keyword>
<protein>
    <submittedName>
        <fullName evidence="2">Putative membrane protein</fullName>
    </submittedName>
</protein>
<name>A0A2T4ZC58_9BACL</name>
<dbReference type="RefSeq" id="WP_107726494.1">
    <property type="nucleotide sequence ID" value="NZ_PZZP01000001.1"/>
</dbReference>
<evidence type="ECO:0000313" key="3">
    <source>
        <dbReference type="Proteomes" id="UP000241639"/>
    </source>
</evidence>
<comment type="caution">
    <text evidence="2">The sequence shown here is derived from an EMBL/GenBank/DDBJ whole genome shotgun (WGS) entry which is preliminary data.</text>
</comment>
<proteinExistence type="predicted"/>
<dbReference type="Pfam" id="PF04367">
    <property type="entry name" value="DUF502"/>
    <property type="match status" value="1"/>
</dbReference>
<keyword evidence="1" id="KW-1133">Transmembrane helix</keyword>
<gene>
    <name evidence="2" type="ORF">C8J48_2097</name>
</gene>
<dbReference type="AlphaFoldDB" id="A0A2T4ZC58"/>
<feature type="transmembrane region" description="Helical" evidence="1">
    <location>
        <begin position="68"/>
        <end position="89"/>
    </location>
</feature>
<sequence length="232" mass="25893">MFKRFRTYLIIGVIALLPTLATLYILKLLFGIIDPTLGIAVANILDWLGILEFPLVVGGIVFQTHIPGVGTILTLLLLAWFGMITRSFVGTRLLRYTDYLFYRIPLARTIYSTVKQITSTFEGDQASFKKVVLVPYPRHGIYTMGFFTGDSSGEVQEKGKEKEKGRILNIFLPTTPNPTSGWLVMIPEEDVIFLEMTVEQGLKYIISGGVVTPTWPVASPGDSTEQKEEKVP</sequence>
<dbReference type="Proteomes" id="UP000241639">
    <property type="component" value="Unassembled WGS sequence"/>
</dbReference>
<dbReference type="InterPro" id="IPR007462">
    <property type="entry name" value="COV1-like"/>
</dbReference>